<dbReference type="EMBL" id="CP011309">
    <property type="protein sequence ID" value="AKF26131.1"/>
    <property type="molecule type" value="Genomic_DNA"/>
</dbReference>
<dbReference type="PATRIC" id="fig|92706.3.peg.85"/>
<evidence type="ECO:0000313" key="3">
    <source>
        <dbReference type="Proteomes" id="UP000034037"/>
    </source>
</evidence>
<evidence type="ECO:0000256" key="1">
    <source>
        <dbReference type="SAM" id="Phobius"/>
    </source>
</evidence>
<dbReference type="Proteomes" id="UP000034037">
    <property type="component" value="Chromosome"/>
</dbReference>
<evidence type="ECO:0000313" key="2">
    <source>
        <dbReference type="EMBL" id="AKF26131.1"/>
    </source>
</evidence>
<dbReference type="GeneID" id="1021070"/>
<name>A0A0F6Z3U5_9CORY</name>
<feature type="transmembrane region" description="Helical" evidence="1">
    <location>
        <begin position="53"/>
        <end position="77"/>
    </location>
</feature>
<keyword evidence="1" id="KW-0812">Transmembrane</keyword>
<feature type="transmembrane region" description="Helical" evidence="1">
    <location>
        <begin position="118"/>
        <end position="139"/>
    </location>
</feature>
<dbReference type="AlphaFoldDB" id="A0A0F6Z3U5"/>
<keyword evidence="1" id="KW-1133">Transmembrane helix</keyword>
<protein>
    <submittedName>
        <fullName evidence="2">Membrane protein</fullName>
    </submittedName>
</protein>
<sequence length="237" mass="26181">MLSDLSSIFDFQDLSGTFSVVDVLITLVLSFVLTSIVGVVYQKTHRHISYSQSFVQTLVLVGMVIAIIMLVVGSNIARAFALVGALSVIRFRNAVKETRDVGFLFLAMAIGMTCGTRFYVLAIAATIVVCGVLFIMYRFDWFKADIQRQVIKVQVPADGQADSGRSYAEEVELILAQYCTSFEMMSAESVRGGALTEFSYTAQMRKNVKPHELVAKMRDVNYGQKATVLTGHDQTDV</sequence>
<keyword evidence="3" id="KW-1185">Reference proteome</keyword>
<feature type="transmembrane region" description="Helical" evidence="1">
    <location>
        <begin position="20"/>
        <end position="41"/>
    </location>
</feature>
<dbReference type="Pfam" id="PF16316">
    <property type="entry name" value="DUF4956"/>
    <property type="match status" value="1"/>
</dbReference>
<keyword evidence="1" id="KW-0472">Membrane</keyword>
<reference evidence="2 3" key="1">
    <citation type="submission" date="2015-04" db="EMBL/GenBank/DDBJ databases">
        <title>Complete Genome Sequence of Brevibacterium flavum ATCC 15168.</title>
        <authorList>
            <person name="Ahn J."/>
            <person name="Park G."/>
            <person name="Jeon W."/>
            <person name="Jang Y."/>
            <person name="Jang M."/>
            <person name="Lee H."/>
            <person name="Lee H."/>
        </authorList>
    </citation>
    <scope>NUCLEOTIDE SEQUENCE [LARGE SCALE GENOMIC DNA]</scope>
    <source>
        <strain evidence="2 3">ATCC 15168</strain>
    </source>
</reference>
<proteinExistence type="predicted"/>
<gene>
    <name evidence="2" type="ORF">YH66_00430</name>
</gene>
<dbReference type="InterPro" id="IPR032531">
    <property type="entry name" value="DUF4956"/>
</dbReference>
<organism evidence="2 3">
    <name type="scientific">[Brevibacterium] flavum</name>
    <dbReference type="NCBI Taxonomy" id="92706"/>
    <lineage>
        <taxon>Bacteria</taxon>
        <taxon>Bacillati</taxon>
        <taxon>Actinomycetota</taxon>
        <taxon>Actinomycetes</taxon>
        <taxon>Mycobacteriales</taxon>
        <taxon>Corynebacteriaceae</taxon>
        <taxon>Corynebacterium</taxon>
    </lineage>
</organism>
<dbReference type="HOGENOM" id="CLU_100966_1_0_11"/>
<accession>A0A0F6Z3U5</accession>
<dbReference type="RefSeq" id="WP_003855408.1">
    <property type="nucleotide sequence ID" value="NZ_CP011309.1"/>
</dbReference>